<feature type="region of interest" description="Disordered" evidence="1">
    <location>
        <begin position="1"/>
        <end position="110"/>
    </location>
</feature>
<keyword evidence="3" id="KW-1185">Reference proteome</keyword>
<sequence length="349" mass="37797">MSTEQPQAPAPAHLKSKARRSWRLSVKTFFSGSKDKPVANENKPSEPVAQEVQPQPQADSAQTSSSSATTPPPSTSTPAAVPPPPQDVPASVPVSESTADATPPKPPRALSRTQQALNILLPVLKVASHLGPLAAPIDAITSTLTDVASRYGAMKGLNSDESLEGFAVYLTSVVRIVQKSSEQRRSDQGVVGQIREELNKLDNVLREWRDTNAFLQFFNVESFEGMFAGHREQITQYLALLTVDSSLNTQADIRGIKDELVENMQTLVDEMTERIQKGMALILDPPTDRTFLLVTRLNDAVIINNTGMRGEISSGNVTEGSGIEFVASGVRLEGYTSINSGNRVVSYRD</sequence>
<evidence type="ECO:0000313" key="3">
    <source>
        <dbReference type="Proteomes" id="UP000305067"/>
    </source>
</evidence>
<feature type="compositionally biased region" description="Pro residues" evidence="1">
    <location>
        <begin position="70"/>
        <end position="87"/>
    </location>
</feature>
<evidence type="ECO:0000256" key="1">
    <source>
        <dbReference type="SAM" id="MobiDB-lite"/>
    </source>
</evidence>
<protein>
    <submittedName>
        <fullName evidence="2">Uncharacterized protein</fullName>
    </submittedName>
</protein>
<dbReference type="EMBL" id="ML178826">
    <property type="protein sequence ID" value="TFL00989.1"/>
    <property type="molecule type" value="Genomic_DNA"/>
</dbReference>
<accession>A0A5C3QLB9</accession>
<gene>
    <name evidence="2" type="ORF">BDV98DRAFT_85876</name>
</gene>
<dbReference type="Proteomes" id="UP000305067">
    <property type="component" value="Unassembled WGS sequence"/>
</dbReference>
<reference evidence="2 3" key="1">
    <citation type="journal article" date="2019" name="Nat. Ecol. Evol.">
        <title>Megaphylogeny resolves global patterns of mushroom evolution.</title>
        <authorList>
            <person name="Varga T."/>
            <person name="Krizsan K."/>
            <person name="Foldi C."/>
            <person name="Dima B."/>
            <person name="Sanchez-Garcia M."/>
            <person name="Sanchez-Ramirez S."/>
            <person name="Szollosi G.J."/>
            <person name="Szarkandi J.G."/>
            <person name="Papp V."/>
            <person name="Albert L."/>
            <person name="Andreopoulos W."/>
            <person name="Angelini C."/>
            <person name="Antonin V."/>
            <person name="Barry K.W."/>
            <person name="Bougher N.L."/>
            <person name="Buchanan P."/>
            <person name="Buyck B."/>
            <person name="Bense V."/>
            <person name="Catcheside P."/>
            <person name="Chovatia M."/>
            <person name="Cooper J."/>
            <person name="Damon W."/>
            <person name="Desjardin D."/>
            <person name="Finy P."/>
            <person name="Geml J."/>
            <person name="Haridas S."/>
            <person name="Hughes K."/>
            <person name="Justo A."/>
            <person name="Karasinski D."/>
            <person name="Kautmanova I."/>
            <person name="Kiss B."/>
            <person name="Kocsube S."/>
            <person name="Kotiranta H."/>
            <person name="LaButti K.M."/>
            <person name="Lechner B.E."/>
            <person name="Liimatainen K."/>
            <person name="Lipzen A."/>
            <person name="Lukacs Z."/>
            <person name="Mihaltcheva S."/>
            <person name="Morgado L.N."/>
            <person name="Niskanen T."/>
            <person name="Noordeloos M.E."/>
            <person name="Ohm R.A."/>
            <person name="Ortiz-Santana B."/>
            <person name="Ovrebo C."/>
            <person name="Racz N."/>
            <person name="Riley R."/>
            <person name="Savchenko A."/>
            <person name="Shiryaev A."/>
            <person name="Soop K."/>
            <person name="Spirin V."/>
            <person name="Szebenyi C."/>
            <person name="Tomsovsky M."/>
            <person name="Tulloss R.E."/>
            <person name="Uehling J."/>
            <person name="Grigoriev I.V."/>
            <person name="Vagvolgyi C."/>
            <person name="Papp T."/>
            <person name="Martin F.M."/>
            <person name="Miettinen O."/>
            <person name="Hibbett D.S."/>
            <person name="Nagy L.G."/>
        </authorList>
    </citation>
    <scope>NUCLEOTIDE SEQUENCE [LARGE SCALE GENOMIC DNA]</scope>
    <source>
        <strain evidence="2 3">CBS 309.79</strain>
    </source>
</reference>
<proteinExistence type="predicted"/>
<organism evidence="2 3">
    <name type="scientific">Pterulicium gracile</name>
    <dbReference type="NCBI Taxonomy" id="1884261"/>
    <lineage>
        <taxon>Eukaryota</taxon>
        <taxon>Fungi</taxon>
        <taxon>Dikarya</taxon>
        <taxon>Basidiomycota</taxon>
        <taxon>Agaricomycotina</taxon>
        <taxon>Agaricomycetes</taxon>
        <taxon>Agaricomycetidae</taxon>
        <taxon>Agaricales</taxon>
        <taxon>Pleurotineae</taxon>
        <taxon>Pterulaceae</taxon>
        <taxon>Pterulicium</taxon>
    </lineage>
</organism>
<evidence type="ECO:0000313" key="2">
    <source>
        <dbReference type="EMBL" id="TFL00989.1"/>
    </source>
</evidence>
<dbReference type="AlphaFoldDB" id="A0A5C3QLB9"/>
<name>A0A5C3QLB9_9AGAR</name>
<feature type="compositionally biased region" description="Low complexity" evidence="1">
    <location>
        <begin position="45"/>
        <end position="69"/>
    </location>
</feature>